<accession>A0A8J6ZA32</accession>
<dbReference type="EMBL" id="JACVXA010000034">
    <property type="protein sequence ID" value="MBE3638876.1"/>
    <property type="molecule type" value="Genomic_DNA"/>
</dbReference>
<dbReference type="Proteomes" id="UP000609121">
    <property type="component" value="Unassembled WGS sequence"/>
</dbReference>
<dbReference type="AlphaFoldDB" id="A0A8J6ZA32"/>
<feature type="region of interest" description="Disordered" evidence="1">
    <location>
        <begin position="1"/>
        <end position="22"/>
    </location>
</feature>
<reference evidence="3" key="1">
    <citation type="submission" date="2020-09" db="EMBL/GenBank/DDBJ databases">
        <title>A novel bacterium of genus Mangrovicoccus, isolated from South China Sea.</title>
        <authorList>
            <person name="Huang H."/>
            <person name="Mo K."/>
            <person name="Hu Y."/>
        </authorList>
    </citation>
    <scope>NUCLEOTIDE SEQUENCE</scope>
    <source>
        <strain evidence="3">HB182678</strain>
    </source>
</reference>
<feature type="domain" description="Plasmid replication protein C N-terminal" evidence="2">
    <location>
        <begin position="28"/>
        <end position="169"/>
    </location>
</feature>
<protein>
    <recommendedName>
        <fullName evidence="2">Plasmid replication protein C N-terminal domain-containing protein</fullName>
    </recommendedName>
</protein>
<comment type="caution">
    <text evidence="3">The sequence shown here is derived from an EMBL/GenBank/DDBJ whole genome shotgun (WGS) entry which is preliminary data.</text>
</comment>
<dbReference type="InterPro" id="IPR005090">
    <property type="entry name" value="RepC_N"/>
</dbReference>
<proteinExistence type="predicted"/>
<sequence>MSHETSAGLPSGDRDPLSPPPPIGHFSLDRWQVLQLVKDTARALGLGERDIAVLAAHLSVLPKGPVQSDRLCMSYAEIGGLLDRANCMDERRFRRGETRLAEAGLILRKLSGNGRRYPVRDGRGQIVDAYGIDLRPLFLRVPELRQLRDDLAQAEARRRAVRSRLSARLGALRRGLGDALPQTVQEIMGELQRLCRRSSARIAELQAAERRMDEIEAAISEAPECRDSQPSPDIPAADAGQTVRRMESPEKEIHTPHDPQALLRASPRVAGYFPETPRNAQALKRSIQDFIGFLGLDRDRGRQITDTVPLSDLLQMLEYLMGRLSAIRDPAGYLLTIIARYQTGNPVAGGQVRRRCHAL</sequence>
<keyword evidence="4" id="KW-1185">Reference proteome</keyword>
<evidence type="ECO:0000313" key="3">
    <source>
        <dbReference type="EMBL" id="MBE3638876.1"/>
    </source>
</evidence>
<evidence type="ECO:0000259" key="2">
    <source>
        <dbReference type="Pfam" id="PF03428"/>
    </source>
</evidence>
<name>A0A8J6ZA32_9RHOB</name>
<evidence type="ECO:0000313" key="4">
    <source>
        <dbReference type="Proteomes" id="UP000609121"/>
    </source>
</evidence>
<organism evidence="3 4">
    <name type="scientific">Mangrovicoccus algicola</name>
    <dbReference type="NCBI Taxonomy" id="2771008"/>
    <lineage>
        <taxon>Bacteria</taxon>
        <taxon>Pseudomonadati</taxon>
        <taxon>Pseudomonadota</taxon>
        <taxon>Alphaproteobacteria</taxon>
        <taxon>Rhodobacterales</taxon>
        <taxon>Paracoccaceae</taxon>
        <taxon>Mangrovicoccus</taxon>
    </lineage>
</organism>
<dbReference type="RefSeq" id="WP_193182944.1">
    <property type="nucleotide sequence ID" value="NZ_JACVXA010000034.1"/>
</dbReference>
<dbReference type="Pfam" id="PF03428">
    <property type="entry name" value="RP-C"/>
    <property type="match status" value="1"/>
</dbReference>
<gene>
    <name evidence="3" type="ORF">ICN82_11750</name>
</gene>
<evidence type="ECO:0000256" key="1">
    <source>
        <dbReference type="SAM" id="MobiDB-lite"/>
    </source>
</evidence>